<evidence type="ECO:0000256" key="13">
    <source>
        <dbReference type="ARBA" id="ARBA00023128"/>
    </source>
</evidence>
<dbReference type="InterPro" id="IPR001750">
    <property type="entry name" value="ND/Mrp_TM"/>
</dbReference>
<comment type="function">
    <text evidence="16">Core subunit of the mitochondrial membrane respiratory chain NADH dehydrogenase (Complex I) which catalyzes electron transfer from NADH through the respiratory chain, using ubiquinone as an electron acceptor. Essential for the catalytic activity and assembly of complex I.</text>
</comment>
<feature type="transmembrane region" description="Helical" evidence="16">
    <location>
        <begin position="284"/>
        <end position="302"/>
    </location>
</feature>
<keyword evidence="6 16" id="KW-0679">Respiratory chain</keyword>
<feature type="domain" description="NADH:quinone oxidoreductase/Mrp antiporter transmembrane" evidence="17">
    <location>
        <begin position="112"/>
        <end position="398"/>
    </location>
</feature>
<evidence type="ECO:0000313" key="19">
    <source>
        <dbReference type="EMBL" id="QOI74271.1"/>
    </source>
</evidence>
<dbReference type="Pfam" id="PF00361">
    <property type="entry name" value="Proton_antipo_M"/>
    <property type="match status" value="1"/>
</dbReference>
<proteinExistence type="inferred from homology"/>
<feature type="transmembrane region" description="Helical" evidence="16">
    <location>
        <begin position="308"/>
        <end position="330"/>
    </location>
</feature>
<gene>
    <name evidence="19" type="primary">ND4</name>
</gene>
<sequence>MLKVVMPTATTALIATITPNKAIWLSPTSCSTITTTISILVLNPSDPMMNPSNSSLGSDGYSAPLLLLSCWLLPMMLMASQNSMFKFNIRQIKMFIATSLVLQLAILMAFMAMDLMLFYITFESTLIPTLVIISRWGTQLARLSAGTYFLFYTITSSIPLMMGILVIQAVKGTIFMPILQLIQTTYNNPWASMLLWLSTLMAFLTKTPLYGLHLWLPKAHVEAPIAGSMVLAAVLLKLGGYGMLRVTNMLTTQNNTAYMPLLCLTLWGALAAGLICLRQGDLKSLIAYSSIGHMALVTATILTRDRLAPTGAMILMVAHGLTSSMLFCLANFNYERTGTRTLVALQGLQLTSPLLTAWWFLACSTNMALPPTINLSGELTIITSLFSWLDITVFLTGLSAFATTTYTLYMFSSTQQGTLPSNIKPSFPAQTREHLLMLLHLLPSAGLATNPKLVSPR</sequence>
<protein>
    <recommendedName>
        <fullName evidence="4 16">NADH-ubiquinone oxidoreductase chain 4</fullName>
        <ecNumber evidence="3 16">7.1.1.2</ecNumber>
    </recommendedName>
</protein>
<keyword evidence="10 16" id="KW-1133">Transmembrane helix</keyword>
<evidence type="ECO:0000259" key="18">
    <source>
        <dbReference type="Pfam" id="PF01059"/>
    </source>
</evidence>
<evidence type="ECO:0000256" key="8">
    <source>
        <dbReference type="ARBA" id="ARBA00022967"/>
    </source>
</evidence>
<dbReference type="GO" id="GO:0031966">
    <property type="term" value="C:mitochondrial membrane"/>
    <property type="evidence" value="ECO:0007669"/>
    <property type="project" value="UniProtKB-SubCell"/>
</dbReference>
<keyword evidence="5 16" id="KW-0813">Transport</keyword>
<keyword evidence="9 16" id="KW-0249">Electron transport</keyword>
<comment type="subcellular location">
    <subcellularLocation>
        <location evidence="1 16">Mitochondrion membrane</location>
        <topology evidence="1 16">Multi-pass membrane protein</topology>
    </subcellularLocation>
</comment>
<name>A0A7L8ZV36_MELNG</name>
<feature type="transmembrane region" description="Helical" evidence="16">
    <location>
        <begin position="92"/>
        <end position="111"/>
    </location>
</feature>
<keyword evidence="14 16" id="KW-0472">Membrane</keyword>
<feature type="transmembrane region" description="Helical" evidence="16">
    <location>
        <begin position="224"/>
        <end position="244"/>
    </location>
</feature>
<dbReference type="Pfam" id="PF01059">
    <property type="entry name" value="Oxidored_q5_N"/>
    <property type="match status" value="1"/>
</dbReference>
<feature type="transmembrane region" description="Helical" evidence="16">
    <location>
        <begin position="117"/>
        <end position="137"/>
    </location>
</feature>
<keyword evidence="7 16" id="KW-0812">Transmembrane</keyword>
<comment type="catalytic activity">
    <reaction evidence="15 16">
        <text>a ubiquinone + NADH + 5 H(+)(in) = a ubiquinol + NAD(+) + 4 H(+)(out)</text>
        <dbReference type="Rhea" id="RHEA:29091"/>
        <dbReference type="Rhea" id="RHEA-COMP:9565"/>
        <dbReference type="Rhea" id="RHEA-COMP:9566"/>
        <dbReference type="ChEBI" id="CHEBI:15378"/>
        <dbReference type="ChEBI" id="CHEBI:16389"/>
        <dbReference type="ChEBI" id="CHEBI:17976"/>
        <dbReference type="ChEBI" id="CHEBI:57540"/>
        <dbReference type="ChEBI" id="CHEBI:57945"/>
        <dbReference type="EC" id="7.1.1.2"/>
    </reaction>
</comment>
<dbReference type="GO" id="GO:0042773">
    <property type="term" value="P:ATP synthesis coupled electron transport"/>
    <property type="evidence" value="ECO:0007669"/>
    <property type="project" value="InterPro"/>
</dbReference>
<comment type="similarity">
    <text evidence="2 16">Belongs to the complex I subunit 4 family.</text>
</comment>
<dbReference type="InterPro" id="IPR010227">
    <property type="entry name" value="NADH_Q_OxRdtase_chainM/4"/>
</dbReference>
<dbReference type="NCBIfam" id="TIGR01972">
    <property type="entry name" value="NDH_I_M"/>
    <property type="match status" value="1"/>
</dbReference>
<reference evidence="19" key="1">
    <citation type="journal article" date="2020" name="Zool. J. Linn. Soc.">
        <title>Near-complete phylogeny of extant Crocodylia (Reptilia) using mitogenome-based data.</title>
        <authorList>
            <person name="Pan T."/>
            <person name="Miao J.-S."/>
            <person name="Zhang H.-B."/>
            <person name="Yan P."/>
            <person name="Lee P.-S."/>
            <person name="Jiang X.-Y."/>
            <person name="Ouyang J.-H."/>
            <person name="Deng Y.-P."/>
            <person name="Zhang B.-W."/>
            <person name="Wu X.-B."/>
        </authorList>
    </citation>
    <scope>NUCLEOTIDE SEQUENCE</scope>
    <source>
        <strain evidence="19">L062</strain>
    </source>
</reference>
<evidence type="ECO:0000259" key="17">
    <source>
        <dbReference type="Pfam" id="PF00361"/>
    </source>
</evidence>
<dbReference type="InterPro" id="IPR003918">
    <property type="entry name" value="NADH_UbQ_OxRdtase"/>
</dbReference>
<evidence type="ECO:0000256" key="5">
    <source>
        <dbReference type="ARBA" id="ARBA00022448"/>
    </source>
</evidence>
<keyword evidence="8" id="KW-1278">Translocase</keyword>
<feature type="transmembrane region" description="Helical" evidence="16">
    <location>
        <begin position="61"/>
        <end position="80"/>
    </location>
</feature>
<dbReference type="EMBL" id="MT554039">
    <property type="protein sequence ID" value="QOI74271.1"/>
    <property type="molecule type" value="Genomic_DNA"/>
</dbReference>
<evidence type="ECO:0000256" key="1">
    <source>
        <dbReference type="ARBA" id="ARBA00004225"/>
    </source>
</evidence>
<evidence type="ECO:0000256" key="16">
    <source>
        <dbReference type="RuleBase" id="RU003297"/>
    </source>
</evidence>
<feature type="transmembrane region" description="Helical" evidence="16">
    <location>
        <begin position="190"/>
        <end position="212"/>
    </location>
</feature>
<feature type="transmembrane region" description="Helical" evidence="16">
    <location>
        <begin position="342"/>
        <end position="361"/>
    </location>
</feature>
<dbReference type="PANTHER" id="PTHR43507">
    <property type="entry name" value="NADH-UBIQUINONE OXIDOREDUCTASE CHAIN 4"/>
    <property type="match status" value="1"/>
</dbReference>
<evidence type="ECO:0000256" key="15">
    <source>
        <dbReference type="ARBA" id="ARBA00049551"/>
    </source>
</evidence>
<evidence type="ECO:0000256" key="9">
    <source>
        <dbReference type="ARBA" id="ARBA00022982"/>
    </source>
</evidence>
<organism evidence="19">
    <name type="scientific">Melanosuchus niger</name>
    <name type="common">Black caiman</name>
    <name type="synonym">Caiman niger</name>
    <dbReference type="NCBI Taxonomy" id="38656"/>
    <lineage>
        <taxon>Eukaryota</taxon>
        <taxon>Metazoa</taxon>
        <taxon>Chordata</taxon>
        <taxon>Craniata</taxon>
        <taxon>Vertebrata</taxon>
        <taxon>Euteleostomi</taxon>
        <taxon>Archelosauria</taxon>
        <taxon>Archosauria</taxon>
        <taxon>Crocodylia</taxon>
        <taxon>Alligatoridae</taxon>
        <taxon>Caimaninae</taxon>
        <taxon>Melanosuchus</taxon>
    </lineage>
</organism>
<evidence type="ECO:0000256" key="7">
    <source>
        <dbReference type="ARBA" id="ARBA00022692"/>
    </source>
</evidence>
<geneLocation type="mitochondrion" evidence="19"/>
<evidence type="ECO:0000256" key="12">
    <source>
        <dbReference type="ARBA" id="ARBA00023075"/>
    </source>
</evidence>
<dbReference type="GO" id="GO:0048039">
    <property type="term" value="F:ubiquinone binding"/>
    <property type="evidence" value="ECO:0007669"/>
    <property type="project" value="TreeGrafter"/>
</dbReference>
<evidence type="ECO:0000256" key="10">
    <source>
        <dbReference type="ARBA" id="ARBA00022989"/>
    </source>
</evidence>
<dbReference type="PANTHER" id="PTHR43507:SF20">
    <property type="entry name" value="NADH-UBIQUINONE OXIDOREDUCTASE CHAIN 4"/>
    <property type="match status" value="1"/>
</dbReference>
<keyword evidence="11 16" id="KW-0520">NAD</keyword>
<feature type="domain" description="NADH:ubiquinone oxidoreductase chain 4 N-terminal" evidence="18">
    <location>
        <begin position="1"/>
        <end position="109"/>
    </location>
</feature>
<dbReference type="GO" id="GO:0015990">
    <property type="term" value="P:electron transport coupled proton transport"/>
    <property type="evidence" value="ECO:0007669"/>
    <property type="project" value="TreeGrafter"/>
</dbReference>
<keyword evidence="12 16" id="KW-0830">Ubiquinone</keyword>
<evidence type="ECO:0000256" key="4">
    <source>
        <dbReference type="ARBA" id="ARBA00021006"/>
    </source>
</evidence>
<accession>A0A7L8ZV36</accession>
<feature type="transmembrane region" description="Helical" evidence="16">
    <location>
        <begin position="256"/>
        <end position="277"/>
    </location>
</feature>
<evidence type="ECO:0000256" key="2">
    <source>
        <dbReference type="ARBA" id="ARBA00009025"/>
    </source>
</evidence>
<dbReference type="PRINTS" id="PR01437">
    <property type="entry name" value="NUOXDRDTASE4"/>
</dbReference>
<dbReference type="InterPro" id="IPR000260">
    <property type="entry name" value="NADH4_N"/>
</dbReference>
<dbReference type="GO" id="GO:0003954">
    <property type="term" value="F:NADH dehydrogenase activity"/>
    <property type="evidence" value="ECO:0007669"/>
    <property type="project" value="TreeGrafter"/>
</dbReference>
<feature type="transmembrane region" description="Helical" evidence="16">
    <location>
        <begin position="381"/>
        <end position="409"/>
    </location>
</feature>
<dbReference type="EC" id="7.1.1.2" evidence="3 16"/>
<dbReference type="AlphaFoldDB" id="A0A7L8ZV36"/>
<keyword evidence="13 16" id="KW-0496">Mitochondrion</keyword>
<dbReference type="GO" id="GO:0008137">
    <property type="term" value="F:NADH dehydrogenase (ubiquinone) activity"/>
    <property type="evidence" value="ECO:0007669"/>
    <property type="project" value="UniProtKB-UniRule"/>
</dbReference>
<evidence type="ECO:0000256" key="3">
    <source>
        <dbReference type="ARBA" id="ARBA00012944"/>
    </source>
</evidence>
<evidence type="ECO:0000256" key="14">
    <source>
        <dbReference type="ARBA" id="ARBA00023136"/>
    </source>
</evidence>
<evidence type="ECO:0000256" key="6">
    <source>
        <dbReference type="ARBA" id="ARBA00022660"/>
    </source>
</evidence>
<evidence type="ECO:0000256" key="11">
    <source>
        <dbReference type="ARBA" id="ARBA00023027"/>
    </source>
</evidence>
<feature type="transmembrane region" description="Helical" evidence="16">
    <location>
        <begin position="22"/>
        <end position="41"/>
    </location>
</feature>
<feature type="transmembrane region" description="Helical" evidence="16">
    <location>
        <begin position="149"/>
        <end position="170"/>
    </location>
</feature>